<dbReference type="CDD" id="cd09110">
    <property type="entry name" value="PLDc_CLS_1"/>
    <property type="match status" value="1"/>
</dbReference>
<dbReference type="CDD" id="cd09112">
    <property type="entry name" value="PLDc_CLS_2"/>
    <property type="match status" value="1"/>
</dbReference>
<dbReference type="PROSITE" id="PS50035">
    <property type="entry name" value="PLD"/>
    <property type="match status" value="2"/>
</dbReference>
<sequence length="476" mass="55050">MIWLFILSIIFISQVGTILVLEFRSPTKAVAWMFISFCVPFIGFIVYYFVARNYRSRRTIRKKGTIIFREVRSRLWKQAAVIRSAEDMGNEEFLAQGRLFSLLSHLTENPITSCSQIEVLTDGKSTFTAMLKALEKAQHHIHIQFYIFRDDMIGREFTEVLIRKAQSGVKVRMMCDGLGSYHLKHKFVKKLKAAGVEFYFFLPPFTSFIQREVNYRNHRKILVIDGEVGFIGGLNIGDDYLGLYSSLGYWRDTHLEVRGDTVYFLQIVFLEDWEFASGQRITDPVYFPEHQCAGQERALIVASGPDRNWNAIQEMCFSALAVAKRRICITTPYFIPDQSIYAAIKTAAVSGVEVDIIIPKISDSQIVQYASLSYIEELMRVGVRIHQYEKGFVHAKVMIIDDLLASVGTANMDMRSFYSNFELSAILFEQETIERLMEDFNRDLKESSRINYHEFIRRSRVQKTMETLSRMLSPLL</sequence>
<evidence type="ECO:0000256" key="12">
    <source>
        <dbReference type="HAMAP-Rule" id="MF_01916"/>
    </source>
</evidence>
<organism evidence="15 16">
    <name type="scientific">Paenibacillus bovis</name>
    <dbReference type="NCBI Taxonomy" id="1616788"/>
    <lineage>
        <taxon>Bacteria</taxon>
        <taxon>Bacillati</taxon>
        <taxon>Bacillota</taxon>
        <taxon>Bacilli</taxon>
        <taxon>Bacillales</taxon>
        <taxon>Paenibacillaceae</taxon>
        <taxon>Paenibacillus</taxon>
    </lineage>
</organism>
<dbReference type="PANTHER" id="PTHR21248:SF20">
    <property type="entry name" value="CARDIOLIPIN SYNTHASE YWIE-RELATED"/>
    <property type="match status" value="1"/>
</dbReference>
<dbReference type="Pfam" id="PF13396">
    <property type="entry name" value="PLDc_N"/>
    <property type="match status" value="1"/>
</dbReference>
<dbReference type="InterPro" id="IPR027379">
    <property type="entry name" value="CLS_N"/>
</dbReference>
<evidence type="ECO:0000256" key="8">
    <source>
        <dbReference type="ARBA" id="ARBA00023098"/>
    </source>
</evidence>
<keyword evidence="5 12" id="KW-0812">Transmembrane</keyword>
<evidence type="ECO:0000256" key="9">
    <source>
        <dbReference type="ARBA" id="ARBA00023136"/>
    </source>
</evidence>
<evidence type="ECO:0000256" key="11">
    <source>
        <dbReference type="ARBA" id="ARBA00023264"/>
    </source>
</evidence>
<dbReference type="EMBL" id="CP013023">
    <property type="protein sequence ID" value="ANF95998.1"/>
    <property type="molecule type" value="Genomic_DNA"/>
</dbReference>
<feature type="domain" description="PLD phosphodiesterase" evidence="14">
    <location>
        <begin position="213"/>
        <end position="240"/>
    </location>
</feature>
<dbReference type="Gene3D" id="3.30.870.10">
    <property type="entry name" value="Endonuclease Chain A"/>
    <property type="match status" value="2"/>
</dbReference>
<dbReference type="Pfam" id="PF13091">
    <property type="entry name" value="PLDc_2"/>
    <property type="match status" value="2"/>
</dbReference>
<dbReference type="GO" id="GO:0032049">
    <property type="term" value="P:cardiolipin biosynthetic process"/>
    <property type="evidence" value="ECO:0007669"/>
    <property type="project" value="UniProtKB-UniRule"/>
</dbReference>
<keyword evidence="4 12" id="KW-0808">Transferase</keyword>
<dbReference type="GO" id="GO:0008808">
    <property type="term" value="F:cardiolipin synthase activity"/>
    <property type="evidence" value="ECO:0007669"/>
    <property type="project" value="UniProtKB-UniRule"/>
</dbReference>
<name>A0A172ZEE1_9BACL</name>
<dbReference type="SUPFAM" id="SSF56024">
    <property type="entry name" value="Phospholipase D/nuclease"/>
    <property type="match status" value="2"/>
</dbReference>
<evidence type="ECO:0000256" key="4">
    <source>
        <dbReference type="ARBA" id="ARBA00022679"/>
    </source>
</evidence>
<keyword evidence="7 12" id="KW-1133">Transmembrane helix</keyword>
<keyword evidence="9 12" id="KW-0472">Membrane</keyword>
<dbReference type="FunFam" id="3.30.870.10:FF:000014">
    <property type="entry name" value="Cardiolipin synthase"/>
    <property type="match status" value="1"/>
</dbReference>
<evidence type="ECO:0000256" key="6">
    <source>
        <dbReference type="ARBA" id="ARBA00022737"/>
    </source>
</evidence>
<dbReference type="InterPro" id="IPR030874">
    <property type="entry name" value="Cardiolipin_synth_Firmi"/>
</dbReference>
<protein>
    <recommendedName>
        <fullName evidence="12 13">Cardiolipin synthase</fullName>
        <shortName evidence="12">CL synthase</shortName>
        <ecNumber evidence="12 13">2.7.8.-</ecNumber>
    </recommendedName>
</protein>
<evidence type="ECO:0000256" key="10">
    <source>
        <dbReference type="ARBA" id="ARBA00023209"/>
    </source>
</evidence>
<evidence type="ECO:0000313" key="16">
    <source>
        <dbReference type="Proteomes" id="UP000078148"/>
    </source>
</evidence>
<dbReference type="GO" id="GO:0005886">
    <property type="term" value="C:plasma membrane"/>
    <property type="evidence" value="ECO:0007669"/>
    <property type="project" value="UniProtKB-SubCell"/>
</dbReference>
<evidence type="ECO:0000256" key="5">
    <source>
        <dbReference type="ARBA" id="ARBA00022692"/>
    </source>
</evidence>
<dbReference type="HAMAP" id="MF_01916">
    <property type="entry name" value="Cardiolipin_synth_Cls"/>
    <property type="match status" value="1"/>
</dbReference>
<dbReference type="KEGG" id="pbv:AR543_08250"/>
<evidence type="ECO:0000259" key="14">
    <source>
        <dbReference type="PROSITE" id="PS50035"/>
    </source>
</evidence>
<dbReference type="InterPro" id="IPR025202">
    <property type="entry name" value="PLD-like_dom"/>
</dbReference>
<dbReference type="InterPro" id="IPR001736">
    <property type="entry name" value="PLipase_D/transphosphatidylase"/>
</dbReference>
<dbReference type="InterPro" id="IPR022924">
    <property type="entry name" value="Cardiolipin_synthase"/>
</dbReference>
<gene>
    <name evidence="15" type="ORF">AR543_08250</name>
</gene>
<feature type="active site" evidence="12">
    <location>
        <position position="220"/>
    </location>
</feature>
<feature type="domain" description="PLD phosphodiesterase" evidence="14">
    <location>
        <begin position="389"/>
        <end position="416"/>
    </location>
</feature>
<evidence type="ECO:0000256" key="3">
    <source>
        <dbReference type="ARBA" id="ARBA00022516"/>
    </source>
</evidence>
<keyword evidence="2 12" id="KW-1003">Cell membrane</keyword>
<evidence type="ECO:0000256" key="13">
    <source>
        <dbReference type="NCBIfam" id="TIGR04265"/>
    </source>
</evidence>
<dbReference type="SMART" id="SM00155">
    <property type="entry name" value="PLDc"/>
    <property type="match status" value="2"/>
</dbReference>
<comment type="catalytic activity">
    <reaction evidence="12">
        <text>2 a 1,2-diacyl-sn-glycero-3-phospho-(1'-sn-glycerol) = a cardiolipin + glycerol</text>
        <dbReference type="Rhea" id="RHEA:31451"/>
        <dbReference type="ChEBI" id="CHEBI:17754"/>
        <dbReference type="ChEBI" id="CHEBI:62237"/>
        <dbReference type="ChEBI" id="CHEBI:64716"/>
    </reaction>
</comment>
<feature type="active site" evidence="12">
    <location>
        <position position="225"/>
    </location>
</feature>
<accession>A0A172ZEE1</accession>
<comment type="similarity">
    <text evidence="12">Belongs to the phospholipase D family. Cardiolipin synthase subfamily.</text>
</comment>
<dbReference type="PANTHER" id="PTHR21248">
    <property type="entry name" value="CARDIOLIPIN SYNTHASE"/>
    <property type="match status" value="1"/>
</dbReference>
<feature type="active site" evidence="12">
    <location>
        <position position="401"/>
    </location>
</feature>
<evidence type="ECO:0000256" key="1">
    <source>
        <dbReference type="ARBA" id="ARBA00004651"/>
    </source>
</evidence>
<comment type="subcellular location">
    <subcellularLocation>
        <location evidence="1 12">Cell membrane</location>
        <topology evidence="1 12">Multi-pass membrane protein</topology>
    </subcellularLocation>
</comment>
<keyword evidence="16" id="KW-1185">Reference proteome</keyword>
<feature type="transmembrane region" description="Helical" evidence="12">
    <location>
        <begin position="30"/>
        <end position="51"/>
    </location>
</feature>
<dbReference type="EC" id="2.7.8.-" evidence="12 13"/>
<keyword evidence="6" id="KW-0677">Repeat</keyword>
<proteinExistence type="inferred from homology"/>
<keyword evidence="11 12" id="KW-1208">Phospholipid metabolism</keyword>
<dbReference type="AlphaFoldDB" id="A0A172ZEE1"/>
<reference evidence="15 16" key="2">
    <citation type="journal article" date="2016" name="Int. J. Syst. Evol. Microbiol.">
        <title>Paenibacillus bovis sp. nov., isolated from raw yak (Bos grunniens) milk.</title>
        <authorList>
            <person name="Gao C."/>
            <person name="Han J."/>
            <person name="Liu Z."/>
            <person name="Xu X."/>
            <person name="Hang F."/>
            <person name="Wu Z."/>
        </authorList>
    </citation>
    <scope>NUCLEOTIDE SEQUENCE [LARGE SCALE GENOMIC DNA]</scope>
    <source>
        <strain evidence="15 16">BD3526</strain>
    </source>
</reference>
<keyword evidence="8 12" id="KW-0443">Lipid metabolism</keyword>
<feature type="active site" evidence="12">
    <location>
        <position position="396"/>
    </location>
</feature>
<feature type="active site" evidence="12">
    <location>
        <position position="218"/>
    </location>
</feature>
<evidence type="ECO:0000313" key="15">
    <source>
        <dbReference type="EMBL" id="ANF95998.1"/>
    </source>
</evidence>
<dbReference type="STRING" id="1616788.AR543_08250"/>
<comment type="caution">
    <text evidence="12">Lacks conserved residue(s) required for the propagation of feature annotation.</text>
</comment>
<feature type="active site" evidence="12">
    <location>
        <position position="394"/>
    </location>
</feature>
<comment type="function">
    <text evidence="12">Catalyzes the reversible phosphatidyl group transfer from one phosphatidylglycerol molecule to another to form cardiolipin (CL) (diphosphatidylglycerol) and glycerol.</text>
</comment>
<dbReference type="NCBIfam" id="TIGR04265">
    <property type="entry name" value="bac_cardiolipin"/>
    <property type="match status" value="1"/>
</dbReference>
<dbReference type="RefSeq" id="WP_060533454.1">
    <property type="nucleotide sequence ID" value="NZ_CP013023.1"/>
</dbReference>
<evidence type="ECO:0000256" key="2">
    <source>
        <dbReference type="ARBA" id="ARBA00022475"/>
    </source>
</evidence>
<evidence type="ECO:0000256" key="7">
    <source>
        <dbReference type="ARBA" id="ARBA00022989"/>
    </source>
</evidence>
<reference evidence="16" key="1">
    <citation type="submission" date="2015-10" db="EMBL/GenBank/DDBJ databases">
        <title>Genome of Paenibacillus bovis sp. nov.</title>
        <authorList>
            <person name="Wu Z."/>
            <person name="Gao C."/>
            <person name="Liu Z."/>
            <person name="Zheng H."/>
        </authorList>
    </citation>
    <scope>NUCLEOTIDE SEQUENCE [LARGE SCALE GENOMIC DNA]</scope>
    <source>
        <strain evidence="16">BD3526</strain>
    </source>
</reference>
<keyword evidence="3 12" id="KW-0444">Lipid biosynthesis</keyword>
<keyword evidence="10 12" id="KW-0594">Phospholipid biosynthesis</keyword>
<dbReference type="OrthoDB" id="9762009at2"/>
<dbReference type="Proteomes" id="UP000078148">
    <property type="component" value="Chromosome"/>
</dbReference>